<gene>
    <name evidence="2" type="ORF">L3X37_13550</name>
</gene>
<proteinExistence type="predicted"/>
<dbReference type="SUPFAM" id="SSF51735">
    <property type="entry name" value="NAD(P)-binding Rossmann-fold domains"/>
    <property type="match status" value="1"/>
</dbReference>
<evidence type="ECO:0000259" key="1">
    <source>
        <dbReference type="Pfam" id="PF16490"/>
    </source>
</evidence>
<protein>
    <submittedName>
        <fullName evidence="2">Oxidoreductase</fullName>
    </submittedName>
</protein>
<dbReference type="Proteomes" id="UP001199795">
    <property type="component" value="Unassembled WGS sequence"/>
</dbReference>
<organism evidence="2 3">
    <name type="scientific">Wocania arenilitoris</name>
    <dbReference type="NCBI Taxonomy" id="2044858"/>
    <lineage>
        <taxon>Bacteria</taxon>
        <taxon>Pseudomonadati</taxon>
        <taxon>Bacteroidota</taxon>
        <taxon>Flavobacteriia</taxon>
        <taxon>Flavobacteriales</taxon>
        <taxon>Flavobacteriaceae</taxon>
        <taxon>Wocania</taxon>
    </lineage>
</organism>
<evidence type="ECO:0000313" key="2">
    <source>
        <dbReference type="EMBL" id="MCF7569374.1"/>
    </source>
</evidence>
<dbReference type="AlphaFoldDB" id="A0AAE3ES13"/>
<dbReference type="EMBL" id="JAKKDU010000018">
    <property type="protein sequence ID" value="MCF7569374.1"/>
    <property type="molecule type" value="Genomic_DNA"/>
</dbReference>
<dbReference type="InterPro" id="IPR032459">
    <property type="entry name" value="Oxidoreduct_C"/>
</dbReference>
<reference evidence="2" key="1">
    <citation type="submission" date="2022-01" db="EMBL/GenBank/DDBJ databases">
        <title>Draft genome sequence of Sabulilitoribacter arenilitoris KCTC 52401.</title>
        <authorList>
            <person name="Oh J.-S."/>
        </authorList>
    </citation>
    <scope>NUCLEOTIDE SEQUENCE</scope>
    <source>
        <strain evidence="2">HMF6543</strain>
    </source>
</reference>
<sequence>MKDPAPKKVKLMTLDPGHFHAALVQKSMYDQINKNVYVYGPKGPDIANYLKLIEGYNTRENNPTQWVEKVYEGDDYLQKMIAEKPGNVMVVSGKNNKKIDYIKAAVDAGIHVYADKPMIISPEGFKTLEQVFKTAAEKDLLVYDIMTERFEITTILQRELSMNTNVFGTLIEGTPEKPAITKESVHHFFKYVSGKPLKRPEWFFDTKQRGEGLNDVSTHLVDLVQWEAFPNVILKKSDIEIIDAKHWTTDLSKNMFKKVTGADTFPDFLKKDLDGELLKINCNGSITYKIKDKVAKTSVIWNFQAPEGTGDTHYSIMRGTKCDLIIKQGAEENYKPKLYIKINSNADKVAFEDNLKTLISTTINKKYPEVKLENIDDETWTLNIPQEFKIGHEEHFEQVTQNFLKYLKDGNIPAWEVPNMIVKYYTTSEAFKFVNSNN</sequence>
<name>A0AAE3ES13_9FLAO</name>
<accession>A0AAE3ES13</accession>
<keyword evidence="3" id="KW-1185">Reference proteome</keyword>
<evidence type="ECO:0000313" key="3">
    <source>
        <dbReference type="Proteomes" id="UP001199795"/>
    </source>
</evidence>
<feature type="domain" description="Putative oxidoreductase C-terminal" evidence="1">
    <location>
        <begin position="156"/>
        <end position="433"/>
    </location>
</feature>
<dbReference type="Pfam" id="PF16490">
    <property type="entry name" value="Oxidoreduct_C"/>
    <property type="match status" value="1"/>
</dbReference>
<dbReference type="InterPro" id="IPR036291">
    <property type="entry name" value="NAD(P)-bd_dom_sf"/>
</dbReference>
<dbReference type="Gene3D" id="3.40.50.720">
    <property type="entry name" value="NAD(P)-binding Rossmann-like Domain"/>
    <property type="match status" value="1"/>
</dbReference>
<comment type="caution">
    <text evidence="2">The sequence shown here is derived from an EMBL/GenBank/DDBJ whole genome shotgun (WGS) entry which is preliminary data.</text>
</comment>
<dbReference type="RefSeq" id="WP_237240706.1">
    <property type="nucleotide sequence ID" value="NZ_JAKKDU010000018.1"/>
</dbReference>